<protein>
    <recommendedName>
        <fullName evidence="3">Cysteine proteinase inhibitor</fullName>
    </recommendedName>
</protein>
<dbReference type="CDD" id="cd00042">
    <property type="entry name" value="CY"/>
    <property type="match status" value="1"/>
</dbReference>
<keyword evidence="2 3" id="KW-0789">Thiol protease inhibitor</keyword>
<dbReference type="InterPro" id="IPR046350">
    <property type="entry name" value="Cystatin_sf"/>
</dbReference>
<dbReference type="SMART" id="SM00043">
    <property type="entry name" value="CY"/>
    <property type="match status" value="1"/>
</dbReference>
<keyword evidence="6" id="KW-1185">Reference proteome</keyword>
<dbReference type="PANTHER" id="PTHR11413:SF103">
    <property type="entry name" value="CYSTEINE PROTEINASE INHIBITOR 12"/>
    <property type="match status" value="1"/>
</dbReference>
<dbReference type="Gene3D" id="3.10.450.10">
    <property type="match status" value="1"/>
</dbReference>
<evidence type="ECO:0000256" key="2">
    <source>
        <dbReference type="ARBA" id="ARBA00022704"/>
    </source>
</evidence>
<reference evidence="5 6" key="1">
    <citation type="submission" date="2018-10" db="EMBL/GenBank/DDBJ databases">
        <title>A high-quality apple genome assembly.</title>
        <authorList>
            <person name="Hu J."/>
        </authorList>
    </citation>
    <scope>NUCLEOTIDE SEQUENCE [LARGE SCALE GENOMIC DNA]</scope>
    <source>
        <strain evidence="6">cv. HFTH1</strain>
        <tissue evidence="5">Young leaf</tissue>
    </source>
</reference>
<dbReference type="GO" id="GO:0004869">
    <property type="term" value="F:cysteine-type endopeptidase inhibitor activity"/>
    <property type="evidence" value="ECO:0007669"/>
    <property type="project" value="UniProtKB-KW"/>
</dbReference>
<dbReference type="PANTHER" id="PTHR11413">
    <property type="entry name" value="CYSTATIN FAMILY MEMBER"/>
    <property type="match status" value="1"/>
</dbReference>
<dbReference type="SUPFAM" id="SSF54403">
    <property type="entry name" value="Cystatin/monellin"/>
    <property type="match status" value="1"/>
</dbReference>
<feature type="domain" description="Cystatin" evidence="4">
    <location>
        <begin position="53"/>
        <end position="143"/>
    </location>
</feature>
<evidence type="ECO:0000259" key="4">
    <source>
        <dbReference type="SMART" id="SM00043"/>
    </source>
</evidence>
<proteinExistence type="inferred from homology"/>
<organism evidence="5 6">
    <name type="scientific">Malus domestica</name>
    <name type="common">Apple</name>
    <name type="synonym">Pyrus malus</name>
    <dbReference type="NCBI Taxonomy" id="3750"/>
    <lineage>
        <taxon>Eukaryota</taxon>
        <taxon>Viridiplantae</taxon>
        <taxon>Streptophyta</taxon>
        <taxon>Embryophyta</taxon>
        <taxon>Tracheophyta</taxon>
        <taxon>Spermatophyta</taxon>
        <taxon>Magnoliopsida</taxon>
        <taxon>eudicotyledons</taxon>
        <taxon>Gunneridae</taxon>
        <taxon>Pentapetalae</taxon>
        <taxon>rosids</taxon>
        <taxon>fabids</taxon>
        <taxon>Rosales</taxon>
        <taxon>Rosaceae</taxon>
        <taxon>Amygdaloideae</taxon>
        <taxon>Maleae</taxon>
        <taxon>Malus</taxon>
    </lineage>
</organism>
<name>A0A498JDD2_MALDO</name>
<accession>A0A498JDD2</accession>
<comment type="similarity">
    <text evidence="3">Belongs to the cystatin family. Phytocystatin subfamily.</text>
</comment>
<dbReference type="EMBL" id="RDQH01000333">
    <property type="protein sequence ID" value="RXH93849.1"/>
    <property type="molecule type" value="Genomic_DNA"/>
</dbReference>
<evidence type="ECO:0000256" key="1">
    <source>
        <dbReference type="ARBA" id="ARBA00022690"/>
    </source>
</evidence>
<gene>
    <name evidence="5" type="ORF">DVH24_015916</name>
</gene>
<sequence>GSTGRIFRVKRVGGVFVLERVCINSHKTLLLLHTKIKSNSEVHTELAAESNMAAVGTIRDNQGSANSVETESLARYAVDEHNKKENTLLEFVRVLDDKVQVVSGTMHYLKIEVTDGGKKKVYEAKVWVKPWEHFKQVQEFKLVSDS</sequence>
<dbReference type="InterPro" id="IPR018073">
    <property type="entry name" value="Prot_inh_cystat_CS"/>
</dbReference>
<dbReference type="InterPro" id="IPR027214">
    <property type="entry name" value="Cystatin"/>
</dbReference>
<feature type="non-terminal residue" evidence="5">
    <location>
        <position position="1"/>
    </location>
</feature>
<dbReference type="Pfam" id="PF16845">
    <property type="entry name" value="SQAPI"/>
    <property type="match status" value="1"/>
</dbReference>
<dbReference type="AlphaFoldDB" id="A0A498JDD2"/>
<dbReference type="Proteomes" id="UP000290289">
    <property type="component" value="Chromosome 7"/>
</dbReference>
<evidence type="ECO:0000313" key="5">
    <source>
        <dbReference type="EMBL" id="RXH93849.1"/>
    </source>
</evidence>
<dbReference type="PROSITE" id="PS00287">
    <property type="entry name" value="CYSTATIN"/>
    <property type="match status" value="1"/>
</dbReference>
<evidence type="ECO:0000256" key="3">
    <source>
        <dbReference type="RuleBase" id="RU362130"/>
    </source>
</evidence>
<evidence type="ECO:0000313" key="6">
    <source>
        <dbReference type="Proteomes" id="UP000290289"/>
    </source>
</evidence>
<keyword evidence="1 3" id="KW-0646">Protease inhibitor</keyword>
<dbReference type="InterPro" id="IPR000010">
    <property type="entry name" value="Cystatin_dom"/>
</dbReference>
<comment type="caution">
    <text evidence="5">The sequence shown here is derived from an EMBL/GenBank/DDBJ whole genome shotgun (WGS) entry which is preliminary data.</text>
</comment>